<name>A0AAD6BJU6_9TELE</name>
<sequence>VNAEFTRITTVPLLPTFMSQLDRHLSQLMKVFKKKGGTAGRNLGLIMAAMDKKYILTSLTPFL</sequence>
<feature type="non-terminal residue" evidence="1">
    <location>
        <position position="1"/>
    </location>
</feature>
<dbReference type="Proteomes" id="UP001219934">
    <property type="component" value="Unassembled WGS sequence"/>
</dbReference>
<keyword evidence="2" id="KW-1185">Reference proteome</keyword>
<organism evidence="1 2">
    <name type="scientific">Pogonophryne albipinna</name>
    <dbReference type="NCBI Taxonomy" id="1090488"/>
    <lineage>
        <taxon>Eukaryota</taxon>
        <taxon>Metazoa</taxon>
        <taxon>Chordata</taxon>
        <taxon>Craniata</taxon>
        <taxon>Vertebrata</taxon>
        <taxon>Euteleostomi</taxon>
        <taxon>Actinopterygii</taxon>
        <taxon>Neopterygii</taxon>
        <taxon>Teleostei</taxon>
        <taxon>Neoteleostei</taxon>
        <taxon>Acanthomorphata</taxon>
        <taxon>Eupercaria</taxon>
        <taxon>Perciformes</taxon>
        <taxon>Notothenioidei</taxon>
        <taxon>Pogonophryne</taxon>
    </lineage>
</organism>
<evidence type="ECO:0000313" key="1">
    <source>
        <dbReference type="EMBL" id="KAJ4946374.1"/>
    </source>
</evidence>
<evidence type="ECO:0000313" key="2">
    <source>
        <dbReference type="Proteomes" id="UP001219934"/>
    </source>
</evidence>
<proteinExistence type="predicted"/>
<comment type="caution">
    <text evidence="1">The sequence shown here is derived from an EMBL/GenBank/DDBJ whole genome shotgun (WGS) entry which is preliminary data.</text>
</comment>
<reference evidence="1" key="1">
    <citation type="submission" date="2022-11" db="EMBL/GenBank/DDBJ databases">
        <title>Chromosome-level genome of Pogonophryne albipinna.</title>
        <authorList>
            <person name="Jo E."/>
        </authorList>
    </citation>
    <scope>NUCLEOTIDE SEQUENCE</scope>
    <source>
        <strain evidence="1">SGF0006</strain>
        <tissue evidence="1">Muscle</tissue>
    </source>
</reference>
<dbReference type="AlphaFoldDB" id="A0AAD6BJU6"/>
<protein>
    <submittedName>
        <fullName evidence="1">Uncharacterized protein</fullName>
    </submittedName>
</protein>
<gene>
    <name evidence="1" type="ORF">JOQ06_024041</name>
</gene>
<dbReference type="EMBL" id="JAPTMU010000003">
    <property type="protein sequence ID" value="KAJ4946374.1"/>
    <property type="molecule type" value="Genomic_DNA"/>
</dbReference>
<accession>A0AAD6BJU6</accession>